<feature type="domain" description="DNA helicase Pif1-like DEAD-box helicase" evidence="2">
    <location>
        <begin position="2"/>
        <end position="79"/>
    </location>
</feature>
<gene>
    <name evidence="4" type="ORF">RRG08_044438</name>
</gene>
<keyword evidence="1" id="KW-0378">Hydrolase</keyword>
<keyword evidence="1" id="KW-0347">Helicase</keyword>
<dbReference type="GO" id="GO:0005524">
    <property type="term" value="F:ATP binding"/>
    <property type="evidence" value="ECO:0007669"/>
    <property type="project" value="UniProtKB-KW"/>
</dbReference>
<comment type="catalytic activity">
    <reaction evidence="1">
        <text>ATP + H2O = ADP + phosphate + H(+)</text>
        <dbReference type="Rhea" id="RHEA:13065"/>
        <dbReference type="ChEBI" id="CHEBI:15377"/>
        <dbReference type="ChEBI" id="CHEBI:15378"/>
        <dbReference type="ChEBI" id="CHEBI:30616"/>
        <dbReference type="ChEBI" id="CHEBI:43474"/>
        <dbReference type="ChEBI" id="CHEBI:456216"/>
        <dbReference type="EC" id="5.6.2.3"/>
    </reaction>
</comment>
<dbReference type="AlphaFoldDB" id="A0AAE0Y3W0"/>
<reference evidence="4" key="1">
    <citation type="journal article" date="2023" name="G3 (Bethesda)">
        <title>A reference genome for the long-term kleptoplast-retaining sea slug Elysia crispata morphotype clarki.</title>
        <authorList>
            <person name="Eastman K.E."/>
            <person name="Pendleton A.L."/>
            <person name="Shaikh M.A."/>
            <person name="Suttiyut T."/>
            <person name="Ogas R."/>
            <person name="Tomko P."/>
            <person name="Gavelis G."/>
            <person name="Widhalm J.R."/>
            <person name="Wisecaver J.H."/>
        </authorList>
    </citation>
    <scope>NUCLEOTIDE SEQUENCE</scope>
    <source>
        <strain evidence="4">ECLA1</strain>
    </source>
</reference>
<keyword evidence="5" id="KW-1185">Reference proteome</keyword>
<dbReference type="GO" id="GO:0016787">
    <property type="term" value="F:hydrolase activity"/>
    <property type="evidence" value="ECO:0007669"/>
    <property type="project" value="UniProtKB-KW"/>
</dbReference>
<name>A0AAE0Y3W0_9GAST</name>
<evidence type="ECO:0000256" key="1">
    <source>
        <dbReference type="RuleBase" id="RU363044"/>
    </source>
</evidence>
<proteinExistence type="inferred from homology"/>
<comment type="cofactor">
    <cofactor evidence="1">
        <name>Mg(2+)</name>
        <dbReference type="ChEBI" id="CHEBI:18420"/>
    </cofactor>
</comment>
<dbReference type="GO" id="GO:0043139">
    <property type="term" value="F:5'-3' DNA helicase activity"/>
    <property type="evidence" value="ECO:0007669"/>
    <property type="project" value="UniProtKB-EC"/>
</dbReference>
<keyword evidence="1" id="KW-0227">DNA damage</keyword>
<dbReference type="InterPro" id="IPR049163">
    <property type="entry name" value="Pif1-like_2B_dom"/>
</dbReference>
<dbReference type="Proteomes" id="UP001283361">
    <property type="component" value="Unassembled WGS sequence"/>
</dbReference>
<keyword evidence="1" id="KW-0067">ATP-binding</keyword>
<dbReference type="SUPFAM" id="SSF52540">
    <property type="entry name" value="P-loop containing nucleoside triphosphate hydrolases"/>
    <property type="match status" value="1"/>
</dbReference>
<evidence type="ECO:0000259" key="2">
    <source>
        <dbReference type="Pfam" id="PF05970"/>
    </source>
</evidence>
<accession>A0AAE0Y3W0</accession>
<keyword evidence="1" id="KW-0234">DNA repair</keyword>
<dbReference type="PANTHER" id="PTHR10492:SF57">
    <property type="entry name" value="ATP-DEPENDENT DNA HELICASE"/>
    <property type="match status" value="1"/>
</dbReference>
<keyword evidence="1" id="KW-0233">DNA recombination</keyword>
<keyword evidence="1" id="KW-0547">Nucleotide-binding</keyword>
<evidence type="ECO:0000313" key="5">
    <source>
        <dbReference type="Proteomes" id="UP001283361"/>
    </source>
</evidence>
<dbReference type="Pfam" id="PF05970">
    <property type="entry name" value="PIF1"/>
    <property type="match status" value="1"/>
</dbReference>
<dbReference type="EMBL" id="JAWDGP010007026">
    <property type="protein sequence ID" value="KAK3731152.1"/>
    <property type="molecule type" value="Genomic_DNA"/>
</dbReference>
<comment type="caution">
    <text evidence="4">The sequence shown here is derived from an EMBL/GenBank/DDBJ whole genome shotgun (WGS) entry which is preliminary data.</text>
</comment>
<dbReference type="GO" id="GO:0000723">
    <property type="term" value="P:telomere maintenance"/>
    <property type="evidence" value="ECO:0007669"/>
    <property type="project" value="InterPro"/>
</dbReference>
<evidence type="ECO:0000259" key="3">
    <source>
        <dbReference type="Pfam" id="PF21530"/>
    </source>
</evidence>
<dbReference type="InterPro" id="IPR010285">
    <property type="entry name" value="DNA_helicase_pif1-like_DEAD"/>
</dbReference>
<organism evidence="4 5">
    <name type="scientific">Elysia crispata</name>
    <name type="common">lettuce slug</name>
    <dbReference type="NCBI Taxonomy" id="231223"/>
    <lineage>
        <taxon>Eukaryota</taxon>
        <taxon>Metazoa</taxon>
        <taxon>Spiralia</taxon>
        <taxon>Lophotrochozoa</taxon>
        <taxon>Mollusca</taxon>
        <taxon>Gastropoda</taxon>
        <taxon>Heterobranchia</taxon>
        <taxon>Euthyneura</taxon>
        <taxon>Panpulmonata</taxon>
        <taxon>Sacoglossa</taxon>
        <taxon>Placobranchoidea</taxon>
        <taxon>Plakobranchidae</taxon>
        <taxon>Elysia</taxon>
    </lineage>
</organism>
<dbReference type="InterPro" id="IPR027417">
    <property type="entry name" value="P-loop_NTPase"/>
</dbReference>
<sequence length="218" mass="24345">MGGVTLVLAGDFRQTLPIVPRGTKANELEASIKDSHLWGHIMTLNLKTNMRAHLFGDSNSEIFARNLLRLGDGKVKQIEENQILLPFGKITNAPLELVLRIFRNLENNYRKKDWFSERAILAPKNDKVSSINSSLLTTIPGDEQTFRSIDTVEEDIAVDYHVEFLNSLNPPGMPPHLLRLKIGAPLYVACSRVGSHDNLHVLAKDGNTVNLVYPEALL</sequence>
<comment type="similarity">
    <text evidence="1">Belongs to the helicase family.</text>
</comment>
<dbReference type="Pfam" id="PF21530">
    <property type="entry name" value="Pif1_2B_dom"/>
    <property type="match status" value="1"/>
</dbReference>
<dbReference type="GO" id="GO:0006310">
    <property type="term" value="P:DNA recombination"/>
    <property type="evidence" value="ECO:0007669"/>
    <property type="project" value="UniProtKB-KW"/>
</dbReference>
<evidence type="ECO:0000313" key="4">
    <source>
        <dbReference type="EMBL" id="KAK3731152.1"/>
    </source>
</evidence>
<dbReference type="PANTHER" id="PTHR10492">
    <property type="match status" value="1"/>
</dbReference>
<protein>
    <recommendedName>
        <fullName evidence="1">ATP-dependent DNA helicase</fullName>
        <ecNumber evidence="1">5.6.2.3</ecNumber>
    </recommendedName>
</protein>
<feature type="domain" description="DNA helicase Pif1-like 2B" evidence="3">
    <location>
        <begin position="163"/>
        <end position="185"/>
    </location>
</feature>
<dbReference type="EC" id="5.6.2.3" evidence="1"/>
<dbReference type="GO" id="GO:0006281">
    <property type="term" value="P:DNA repair"/>
    <property type="evidence" value="ECO:0007669"/>
    <property type="project" value="UniProtKB-KW"/>
</dbReference>